<dbReference type="SUPFAM" id="SSF52540">
    <property type="entry name" value="P-loop containing nucleoside triphosphate hydrolases"/>
    <property type="match status" value="1"/>
</dbReference>
<dbReference type="SUPFAM" id="SSF48452">
    <property type="entry name" value="TPR-like"/>
    <property type="match status" value="2"/>
</dbReference>
<dbReference type="EMBL" id="BOMW01000045">
    <property type="protein sequence ID" value="GIF07182.1"/>
    <property type="molecule type" value="Genomic_DNA"/>
</dbReference>
<dbReference type="PRINTS" id="PR00364">
    <property type="entry name" value="DISEASERSIST"/>
</dbReference>
<dbReference type="GO" id="GO:0003677">
    <property type="term" value="F:DNA binding"/>
    <property type="evidence" value="ECO:0007669"/>
    <property type="project" value="InterPro"/>
</dbReference>
<dbReference type="PANTHER" id="PTHR47691">
    <property type="entry name" value="REGULATOR-RELATED"/>
    <property type="match status" value="1"/>
</dbReference>
<organism evidence="2 3">
    <name type="scientific">Actinoplanes siamensis</name>
    <dbReference type="NCBI Taxonomy" id="1223317"/>
    <lineage>
        <taxon>Bacteria</taxon>
        <taxon>Bacillati</taxon>
        <taxon>Actinomycetota</taxon>
        <taxon>Actinomycetes</taxon>
        <taxon>Micromonosporales</taxon>
        <taxon>Micromonosporaceae</taxon>
        <taxon>Actinoplanes</taxon>
    </lineage>
</organism>
<dbReference type="Gene3D" id="1.25.40.10">
    <property type="entry name" value="Tetratricopeptide repeat domain"/>
    <property type="match status" value="1"/>
</dbReference>
<proteinExistence type="predicted"/>
<dbReference type="Gene3D" id="3.40.50.300">
    <property type="entry name" value="P-loop containing nucleotide triphosphate hydrolases"/>
    <property type="match status" value="1"/>
</dbReference>
<dbReference type="InterPro" id="IPR001387">
    <property type="entry name" value="Cro/C1-type_HTH"/>
</dbReference>
<reference evidence="2" key="1">
    <citation type="submission" date="2021-01" db="EMBL/GenBank/DDBJ databases">
        <title>Whole genome shotgun sequence of Actinoplanes siamensis NBRC 109076.</title>
        <authorList>
            <person name="Komaki H."/>
            <person name="Tamura T."/>
        </authorList>
    </citation>
    <scope>NUCLEOTIDE SEQUENCE</scope>
    <source>
        <strain evidence="2">NBRC 109076</strain>
    </source>
</reference>
<dbReference type="InterPro" id="IPR041664">
    <property type="entry name" value="AAA_16"/>
</dbReference>
<name>A0A919N9T8_9ACTN</name>
<comment type="caution">
    <text evidence="2">The sequence shown here is derived from an EMBL/GenBank/DDBJ whole genome shotgun (WGS) entry which is preliminary data.</text>
</comment>
<evidence type="ECO:0000259" key="1">
    <source>
        <dbReference type="PROSITE" id="PS50943"/>
    </source>
</evidence>
<gene>
    <name evidence="2" type="ORF">Asi03nite_47200</name>
</gene>
<protein>
    <recommendedName>
        <fullName evidence="1">HTH cro/C1-type domain-containing protein</fullName>
    </recommendedName>
</protein>
<sequence>MVTIVDGLATVLRRHRVAAGLTQEELADLAGVAVRTVRNLELGKVARPRRPTLDLIADRLSLSAAERARLLDAGRPSSAPPVSLPAALPDFVGRRAHLRRITELADAAGPRTVVVAGPPGVGKTSLVVQAGHELAPRFPAGVLYVALRGMDDEPVTIADALGQLLTALGYGRLPETAEGRLTAYRTVTNRGRGLLVLDNARDEAQVRPLLPAGGRWLTLVSSRSRLGGLSAAERITLDVLTDTESQRLLTGAVGAARIGMEPWAAAELGRLCGGLPLALRVAANRLVIRPEWTVRSLADRLRDERHRLDRLHVGDLGVRSAFEVSYRQLDEPARRVLRRLSVAPLPAYSPELVAALAETDEATAEEILETLADAGLAEPARAGDGYRLHDLLALFARDRADAEDHPAEQLAARDRLATHLLRRCSAAGSWLEPEQPCSADTGFSGPHDALAWLDRKQIALWWAVRHTAAQGRHTEVLTAARDLYWYSERRHAALPWPEFFGLAVDAARALRDRRARATQENNLGWALRVTRGRPADAEPHHREALRLGRAAGDPSSVGWALRYLAAVLAARGDTGGALAHLAEAERIFATTGERLAGVVVARAQAEVLRSRGELQAAQDVLETALERWHTGVAERLPGVAIRGYLRTQLGMVQADRGQPDEAMTTLAAAVADFAAGDDVGHTGEAYLSMAAIALERHARKDAEACLDRAAEIFLASDVQHDRLAEVGRLRRSLRRQDARAG</sequence>
<evidence type="ECO:0000313" key="3">
    <source>
        <dbReference type="Proteomes" id="UP000629619"/>
    </source>
</evidence>
<dbReference type="Pfam" id="PF13560">
    <property type="entry name" value="HTH_31"/>
    <property type="match status" value="1"/>
</dbReference>
<dbReference type="AlphaFoldDB" id="A0A919N9T8"/>
<dbReference type="SUPFAM" id="SSF47413">
    <property type="entry name" value="lambda repressor-like DNA-binding domains"/>
    <property type="match status" value="1"/>
</dbReference>
<dbReference type="PANTHER" id="PTHR47691:SF3">
    <property type="entry name" value="HTH-TYPE TRANSCRIPTIONAL REGULATOR RV0890C-RELATED"/>
    <property type="match status" value="1"/>
</dbReference>
<accession>A0A919N9T8</accession>
<dbReference type="InterPro" id="IPR010982">
    <property type="entry name" value="Lambda_DNA-bd_dom_sf"/>
</dbReference>
<dbReference type="CDD" id="cd00093">
    <property type="entry name" value="HTH_XRE"/>
    <property type="match status" value="1"/>
</dbReference>
<dbReference type="PROSITE" id="PS50943">
    <property type="entry name" value="HTH_CROC1"/>
    <property type="match status" value="1"/>
</dbReference>
<evidence type="ECO:0000313" key="2">
    <source>
        <dbReference type="EMBL" id="GIF07182.1"/>
    </source>
</evidence>
<dbReference type="InterPro" id="IPR027417">
    <property type="entry name" value="P-loop_NTPase"/>
</dbReference>
<dbReference type="InterPro" id="IPR011990">
    <property type="entry name" value="TPR-like_helical_dom_sf"/>
</dbReference>
<keyword evidence="3" id="KW-1185">Reference proteome</keyword>
<dbReference type="Proteomes" id="UP000629619">
    <property type="component" value="Unassembled WGS sequence"/>
</dbReference>
<dbReference type="Gene3D" id="1.10.260.40">
    <property type="entry name" value="lambda repressor-like DNA-binding domains"/>
    <property type="match status" value="1"/>
</dbReference>
<feature type="domain" description="HTH cro/C1-type" evidence="1">
    <location>
        <begin position="12"/>
        <end position="67"/>
    </location>
</feature>
<dbReference type="Pfam" id="PF13191">
    <property type="entry name" value="AAA_16"/>
    <property type="match status" value="1"/>
</dbReference>
<dbReference type="SMART" id="SM00530">
    <property type="entry name" value="HTH_XRE"/>
    <property type="match status" value="1"/>
</dbReference>
<dbReference type="GO" id="GO:0043531">
    <property type="term" value="F:ADP binding"/>
    <property type="evidence" value="ECO:0007669"/>
    <property type="project" value="InterPro"/>
</dbReference>